<gene>
    <name evidence="2" type="ORF">LCGC14_0271700</name>
</gene>
<dbReference type="EMBL" id="LAZR01000151">
    <property type="protein sequence ID" value="KKN86133.1"/>
    <property type="molecule type" value="Genomic_DNA"/>
</dbReference>
<name>A0A0F9X3Q2_9ZZZZ</name>
<keyword evidence="1" id="KW-0472">Membrane</keyword>
<keyword evidence="1" id="KW-1133">Transmembrane helix</keyword>
<reference evidence="2" key="1">
    <citation type="journal article" date="2015" name="Nature">
        <title>Complex archaea that bridge the gap between prokaryotes and eukaryotes.</title>
        <authorList>
            <person name="Spang A."/>
            <person name="Saw J.H."/>
            <person name="Jorgensen S.L."/>
            <person name="Zaremba-Niedzwiedzka K."/>
            <person name="Martijn J."/>
            <person name="Lind A.E."/>
            <person name="van Eijk R."/>
            <person name="Schleper C."/>
            <person name="Guy L."/>
            <person name="Ettema T.J."/>
        </authorList>
    </citation>
    <scope>NUCLEOTIDE SEQUENCE</scope>
</reference>
<feature type="transmembrane region" description="Helical" evidence="1">
    <location>
        <begin position="16"/>
        <end position="38"/>
    </location>
</feature>
<sequence length="101" mass="10746">MTLIDTAQAMDWRTPMVLFGFLAAGLALGLAHFSALWYQAQRLASGTSPWRTATVAIARFALLVGALTLASLHGAPALFAMTIGLLGGRAFVMRRVGRLAE</sequence>
<protein>
    <recommendedName>
        <fullName evidence="3">N-ATPase, AtpR subunit</fullName>
    </recommendedName>
</protein>
<organism evidence="2">
    <name type="scientific">marine sediment metagenome</name>
    <dbReference type="NCBI Taxonomy" id="412755"/>
    <lineage>
        <taxon>unclassified sequences</taxon>
        <taxon>metagenomes</taxon>
        <taxon>ecological metagenomes</taxon>
    </lineage>
</organism>
<evidence type="ECO:0008006" key="3">
    <source>
        <dbReference type="Google" id="ProtNLM"/>
    </source>
</evidence>
<comment type="caution">
    <text evidence="2">The sequence shown here is derived from an EMBL/GenBank/DDBJ whole genome shotgun (WGS) entry which is preliminary data.</text>
</comment>
<proteinExistence type="predicted"/>
<evidence type="ECO:0000256" key="1">
    <source>
        <dbReference type="SAM" id="Phobius"/>
    </source>
</evidence>
<keyword evidence="1" id="KW-0812">Transmembrane</keyword>
<dbReference type="Pfam" id="PF12966">
    <property type="entry name" value="AtpR"/>
    <property type="match status" value="1"/>
</dbReference>
<evidence type="ECO:0000313" key="2">
    <source>
        <dbReference type="EMBL" id="KKN86133.1"/>
    </source>
</evidence>
<dbReference type="InterPro" id="IPR017581">
    <property type="entry name" value="AtpR-like"/>
</dbReference>
<dbReference type="AlphaFoldDB" id="A0A0F9X3Q2"/>
<accession>A0A0F9X3Q2</accession>